<dbReference type="EMBL" id="JWZT01000332">
    <property type="protein sequence ID" value="KII74614.1"/>
    <property type="molecule type" value="Genomic_DNA"/>
</dbReference>
<comment type="caution">
    <text evidence="1">The sequence shown here is derived from an EMBL/GenBank/DDBJ whole genome shotgun (WGS) entry which is preliminary data.</text>
</comment>
<evidence type="ECO:0000313" key="1">
    <source>
        <dbReference type="EMBL" id="KII74614.1"/>
    </source>
</evidence>
<sequence>MIKIHPRELTVQCNIFKNILAFIFMNNDIGRHPSRYWMRNLVIFVPNSCEPINICNYMYSLHRMRLKSEKLLEIYHLINMQTNSPNSKLYKPTKIHGSLHCNAILKLFEKN</sequence>
<proteinExistence type="predicted"/>
<gene>
    <name evidence="1" type="ORF">RF11_00692</name>
</gene>
<reference evidence="1 2" key="1">
    <citation type="journal article" date="2014" name="Genome Biol. Evol.">
        <title>The genome of the myxosporean Thelohanellus kitauei shows adaptations to nutrient acquisition within its fish host.</title>
        <authorList>
            <person name="Yang Y."/>
            <person name="Xiong J."/>
            <person name="Zhou Z."/>
            <person name="Huo F."/>
            <person name="Miao W."/>
            <person name="Ran C."/>
            <person name="Liu Y."/>
            <person name="Zhang J."/>
            <person name="Feng J."/>
            <person name="Wang M."/>
            <person name="Wang M."/>
            <person name="Wang L."/>
            <person name="Yao B."/>
        </authorList>
    </citation>
    <scope>NUCLEOTIDE SEQUENCE [LARGE SCALE GENOMIC DNA]</scope>
    <source>
        <strain evidence="1">Wuqing</strain>
    </source>
</reference>
<protein>
    <submittedName>
        <fullName evidence="1">Uncharacterized protein</fullName>
    </submittedName>
</protein>
<organism evidence="1 2">
    <name type="scientific">Thelohanellus kitauei</name>
    <name type="common">Myxosporean</name>
    <dbReference type="NCBI Taxonomy" id="669202"/>
    <lineage>
        <taxon>Eukaryota</taxon>
        <taxon>Metazoa</taxon>
        <taxon>Cnidaria</taxon>
        <taxon>Myxozoa</taxon>
        <taxon>Myxosporea</taxon>
        <taxon>Bivalvulida</taxon>
        <taxon>Platysporina</taxon>
        <taxon>Myxobolidae</taxon>
        <taxon>Thelohanellus</taxon>
    </lineage>
</organism>
<dbReference type="AlphaFoldDB" id="A0A0C2JA08"/>
<dbReference type="Proteomes" id="UP000031668">
    <property type="component" value="Unassembled WGS sequence"/>
</dbReference>
<name>A0A0C2JA08_THEKT</name>
<evidence type="ECO:0000313" key="2">
    <source>
        <dbReference type="Proteomes" id="UP000031668"/>
    </source>
</evidence>
<keyword evidence="2" id="KW-1185">Reference proteome</keyword>
<accession>A0A0C2JA08</accession>